<dbReference type="AlphaFoldDB" id="A0A846YQX0"/>
<keyword evidence="3" id="KW-1185">Reference proteome</keyword>
<protein>
    <submittedName>
        <fullName evidence="2">DUF397 domain-containing protein</fullName>
    </submittedName>
</protein>
<evidence type="ECO:0000313" key="3">
    <source>
        <dbReference type="Proteomes" id="UP000579250"/>
    </source>
</evidence>
<dbReference type="Pfam" id="PF04149">
    <property type="entry name" value="DUF397"/>
    <property type="match status" value="1"/>
</dbReference>
<feature type="domain" description="DUF397" evidence="1">
    <location>
        <begin position="5"/>
        <end position="56"/>
    </location>
</feature>
<reference evidence="2 3" key="1">
    <citation type="submission" date="2020-04" db="EMBL/GenBank/DDBJ databases">
        <title>MicrobeNet Type strains.</title>
        <authorList>
            <person name="Nicholson A.C."/>
        </authorList>
    </citation>
    <scope>NUCLEOTIDE SEQUENCE [LARGE SCALE GENOMIC DNA]</scope>
    <source>
        <strain evidence="2 3">ATCC BAA-277</strain>
    </source>
</reference>
<organism evidence="2 3">
    <name type="scientific">Actinomadura latina</name>
    <dbReference type="NCBI Taxonomy" id="163603"/>
    <lineage>
        <taxon>Bacteria</taxon>
        <taxon>Bacillati</taxon>
        <taxon>Actinomycetota</taxon>
        <taxon>Actinomycetes</taxon>
        <taxon>Streptosporangiales</taxon>
        <taxon>Thermomonosporaceae</taxon>
        <taxon>Actinomadura</taxon>
    </lineage>
</organism>
<sequence length="61" mass="6774">MKRELAWRKSSRSSSDGDQCVELAKVEHGVAIRDSKDPQGPVLATSRDALRDAIRRVHVTS</sequence>
<evidence type="ECO:0000313" key="2">
    <source>
        <dbReference type="EMBL" id="NKZ02669.1"/>
    </source>
</evidence>
<comment type="caution">
    <text evidence="2">The sequence shown here is derived from an EMBL/GenBank/DDBJ whole genome shotgun (WGS) entry which is preliminary data.</text>
</comment>
<dbReference type="InterPro" id="IPR007278">
    <property type="entry name" value="DUF397"/>
</dbReference>
<dbReference type="EMBL" id="JAAXPI010000002">
    <property type="protein sequence ID" value="NKZ02669.1"/>
    <property type="molecule type" value="Genomic_DNA"/>
</dbReference>
<dbReference type="RefSeq" id="WP_083946022.1">
    <property type="nucleotide sequence ID" value="NZ_JAAXPI010000002.1"/>
</dbReference>
<name>A0A846YQX0_9ACTN</name>
<proteinExistence type="predicted"/>
<evidence type="ECO:0000259" key="1">
    <source>
        <dbReference type="Pfam" id="PF04149"/>
    </source>
</evidence>
<accession>A0A846YQX0</accession>
<dbReference type="Proteomes" id="UP000579250">
    <property type="component" value="Unassembled WGS sequence"/>
</dbReference>
<gene>
    <name evidence="2" type="ORF">HGB48_02690</name>
</gene>